<dbReference type="AlphaFoldDB" id="A0AAJ1UCV2"/>
<protein>
    <submittedName>
        <fullName evidence="2">NAD-dependent epimerase/dehydratase family protein</fullName>
    </submittedName>
</protein>
<keyword evidence="3" id="KW-1185">Reference proteome</keyword>
<sequence length="311" mass="32871">MAKQEHHGGILVLGASGQLGRMLRRYWASSQDTAPSHGSEVYWQYRRRPGPETHGHWLQWCPGDPVPGDLGPIRAILALWGVTPAHAKTASDLALNAKLALQAQDLAQDIGAGLVLHCSSAAVYEPRPAAPGAISGAFPETRAGGQINAYGAAKLAMETALMDWAEAHPRGARAVSLRLANVVGADSLFAAIGGALGRSGDHTITLDQFDDGEGPWRSYLTMPDLAHVVDRLVASPPKRLPRVLNVAAPQPVAMEALARAAGCGVNWRPAPDSAARMVALDTSALRQIVPLPDRNAEDMIASWNALRGAQG</sequence>
<gene>
    <name evidence="2" type="ORF">NOI20_16015</name>
</gene>
<evidence type="ECO:0000259" key="1">
    <source>
        <dbReference type="Pfam" id="PF01370"/>
    </source>
</evidence>
<dbReference type="RefSeq" id="WP_317627245.1">
    <property type="nucleotide sequence ID" value="NZ_JANFFA010000005.1"/>
</dbReference>
<accession>A0AAJ1UCV2</accession>
<name>A0AAJ1UCV2_9RHOB</name>
<organism evidence="2 3">
    <name type="scientific">Rhodalgimonas zhirmunskyi</name>
    <dbReference type="NCBI Taxonomy" id="2964767"/>
    <lineage>
        <taxon>Bacteria</taxon>
        <taxon>Pseudomonadati</taxon>
        <taxon>Pseudomonadota</taxon>
        <taxon>Alphaproteobacteria</taxon>
        <taxon>Rhodobacterales</taxon>
        <taxon>Roseobacteraceae</taxon>
        <taxon>Rhodalgimonas</taxon>
    </lineage>
</organism>
<dbReference type="Proteomes" id="UP001227162">
    <property type="component" value="Unassembled WGS sequence"/>
</dbReference>
<dbReference type="Gene3D" id="3.40.50.720">
    <property type="entry name" value="NAD(P)-binding Rossmann-like Domain"/>
    <property type="match status" value="1"/>
</dbReference>
<dbReference type="EMBL" id="JANFFA010000005">
    <property type="protein sequence ID" value="MDQ2095623.1"/>
    <property type="molecule type" value="Genomic_DNA"/>
</dbReference>
<dbReference type="Pfam" id="PF01370">
    <property type="entry name" value="Epimerase"/>
    <property type="match status" value="1"/>
</dbReference>
<dbReference type="InterPro" id="IPR036291">
    <property type="entry name" value="NAD(P)-bd_dom_sf"/>
</dbReference>
<evidence type="ECO:0000313" key="3">
    <source>
        <dbReference type="Proteomes" id="UP001227162"/>
    </source>
</evidence>
<comment type="caution">
    <text evidence="2">The sequence shown here is derived from an EMBL/GenBank/DDBJ whole genome shotgun (WGS) entry which is preliminary data.</text>
</comment>
<dbReference type="InterPro" id="IPR001509">
    <property type="entry name" value="Epimerase_deHydtase"/>
</dbReference>
<dbReference type="SUPFAM" id="SSF51735">
    <property type="entry name" value="NAD(P)-binding Rossmann-fold domains"/>
    <property type="match status" value="1"/>
</dbReference>
<reference evidence="2" key="2">
    <citation type="submission" date="2023-04" db="EMBL/GenBank/DDBJ databases">
        <title>'Rhodoalgimonas zhirmunskyi' gen. nov., isolated from a red alga.</title>
        <authorList>
            <person name="Nedashkovskaya O.I."/>
            <person name="Otstavnykh N.Y."/>
            <person name="Bystritskaya E.P."/>
            <person name="Balabanova L.A."/>
            <person name="Isaeva M.P."/>
        </authorList>
    </citation>
    <scope>NUCLEOTIDE SEQUENCE</scope>
    <source>
        <strain evidence="2">10Alg 79</strain>
    </source>
</reference>
<proteinExistence type="predicted"/>
<feature type="domain" description="NAD-dependent epimerase/dehydratase" evidence="1">
    <location>
        <begin position="10"/>
        <end position="247"/>
    </location>
</feature>
<evidence type="ECO:0000313" key="2">
    <source>
        <dbReference type="EMBL" id="MDQ2095623.1"/>
    </source>
</evidence>
<reference evidence="2" key="1">
    <citation type="submission" date="2022-07" db="EMBL/GenBank/DDBJ databases">
        <authorList>
            <person name="Otstavnykh N."/>
            <person name="Isaeva M."/>
            <person name="Bystritskaya E."/>
        </authorList>
    </citation>
    <scope>NUCLEOTIDE SEQUENCE</scope>
    <source>
        <strain evidence="2">10Alg 79</strain>
    </source>
</reference>